<reference evidence="1" key="1">
    <citation type="submission" date="2014-11" db="EMBL/GenBank/DDBJ databases">
        <authorList>
            <person name="Otto D Thomas"/>
            <person name="Naeem Raeece"/>
        </authorList>
    </citation>
    <scope>NUCLEOTIDE SEQUENCE</scope>
</reference>
<protein>
    <recommendedName>
        <fullName evidence="2">Amine oxidase domain-containing protein</fullName>
    </recommendedName>
</protein>
<proteinExistence type="predicted"/>
<sequence length="273" mass="29055">TPPGSLSIAGSLDVSEGGPLLLLLQRTFGNVLDALPAFTLAVSFPRALQEVPFDRASVSVSFTTGQDRANIPESSTDEAGKRDCSSPASSALLSLLVRDSSKPGHQTEDGSEIWVIHSSRQFAAEALAKTPLQKDGKYQPPSAEATAKASETLLSAFLDYLSPFFGHKRDTIPCSQVLSLQRWGGAFPQRPHRSAFPCSSKYGEVKTGEQLLFARIGEELNKSMKRSDGFLSGDPDQCGRVVVCGDFLLEASVEGAAVSGRRAAARLAGLVQN</sequence>
<dbReference type="PANTHER" id="PTHR16128">
    <property type="entry name" value="FAD/NAD(P)-BINDING OXIDOREDUCTASE FAMILY PROTEIN"/>
    <property type="match status" value="1"/>
</dbReference>
<dbReference type="VEuPathDB" id="CryptoDB:Cvel_21569"/>
<dbReference type="PANTHER" id="PTHR16128:SF5">
    <property type="entry name" value="FAD_NAD(P)-BINDING OXIDOREDUCTASE FAMILY PROTEIN"/>
    <property type="match status" value="1"/>
</dbReference>
<gene>
    <name evidence="1" type="ORF">Cvel_21569</name>
</gene>
<name>A0A0G4GEU7_9ALVE</name>
<dbReference type="Gene3D" id="3.90.660.10">
    <property type="match status" value="1"/>
</dbReference>
<dbReference type="EMBL" id="CDMZ01001143">
    <property type="protein sequence ID" value="CEM27981.1"/>
    <property type="molecule type" value="Genomic_DNA"/>
</dbReference>
<accession>A0A0G4GEU7</accession>
<dbReference type="AlphaFoldDB" id="A0A0G4GEU7"/>
<dbReference type="Gene3D" id="3.50.50.60">
    <property type="entry name" value="FAD/NAD(P)-binding domain"/>
    <property type="match status" value="1"/>
</dbReference>
<organism evidence="1">
    <name type="scientific">Chromera velia CCMP2878</name>
    <dbReference type="NCBI Taxonomy" id="1169474"/>
    <lineage>
        <taxon>Eukaryota</taxon>
        <taxon>Sar</taxon>
        <taxon>Alveolata</taxon>
        <taxon>Colpodellida</taxon>
        <taxon>Chromeraceae</taxon>
        <taxon>Chromera</taxon>
    </lineage>
</organism>
<evidence type="ECO:0008006" key="2">
    <source>
        <dbReference type="Google" id="ProtNLM"/>
    </source>
</evidence>
<evidence type="ECO:0000313" key="1">
    <source>
        <dbReference type="EMBL" id="CEM27981.1"/>
    </source>
</evidence>
<dbReference type="InterPro" id="IPR036188">
    <property type="entry name" value="FAD/NAD-bd_sf"/>
</dbReference>
<feature type="non-terminal residue" evidence="1">
    <location>
        <position position="1"/>
    </location>
</feature>